<dbReference type="Pfam" id="PF00158">
    <property type="entry name" value="Sigma54_activat"/>
    <property type="match status" value="1"/>
</dbReference>
<dbReference type="Gene3D" id="3.40.50.300">
    <property type="entry name" value="P-loop containing nucleotide triphosphate hydrolases"/>
    <property type="match status" value="1"/>
</dbReference>
<evidence type="ECO:0000259" key="5">
    <source>
        <dbReference type="PROSITE" id="PS50045"/>
    </source>
</evidence>
<dbReference type="InterPro" id="IPR025944">
    <property type="entry name" value="Sigma_54_int_dom_CS"/>
</dbReference>
<protein>
    <submittedName>
        <fullName evidence="6">Sigma-54 interaction domain-containing protein, HTH domain-containing</fullName>
    </submittedName>
</protein>
<dbReference type="Gene3D" id="1.10.8.60">
    <property type="match status" value="1"/>
</dbReference>
<dbReference type="Pfam" id="PF25601">
    <property type="entry name" value="AAA_lid_14"/>
    <property type="match status" value="1"/>
</dbReference>
<dbReference type="GO" id="GO:0005524">
    <property type="term" value="F:ATP binding"/>
    <property type="evidence" value="ECO:0007669"/>
    <property type="project" value="UniProtKB-KW"/>
</dbReference>
<gene>
    <name evidence="6" type="ORF">dnm_002490</name>
</gene>
<dbReference type="KEGG" id="dmm:dnm_002490"/>
<dbReference type="Pfam" id="PF02954">
    <property type="entry name" value="HTH_8"/>
    <property type="match status" value="1"/>
</dbReference>
<dbReference type="Proteomes" id="UP000663722">
    <property type="component" value="Chromosome"/>
</dbReference>
<keyword evidence="7" id="KW-1185">Reference proteome</keyword>
<organism evidence="6 7">
    <name type="scientific">Desulfonema magnum</name>
    <dbReference type="NCBI Taxonomy" id="45655"/>
    <lineage>
        <taxon>Bacteria</taxon>
        <taxon>Pseudomonadati</taxon>
        <taxon>Thermodesulfobacteriota</taxon>
        <taxon>Desulfobacteria</taxon>
        <taxon>Desulfobacterales</taxon>
        <taxon>Desulfococcaceae</taxon>
        <taxon>Desulfonema</taxon>
    </lineage>
</organism>
<dbReference type="PANTHER" id="PTHR32071">
    <property type="entry name" value="TRANSCRIPTIONAL REGULATORY PROTEIN"/>
    <property type="match status" value="1"/>
</dbReference>
<dbReference type="SUPFAM" id="SSF52540">
    <property type="entry name" value="P-loop containing nucleoside triphosphate hydrolases"/>
    <property type="match status" value="1"/>
</dbReference>
<evidence type="ECO:0000256" key="4">
    <source>
        <dbReference type="ARBA" id="ARBA00023163"/>
    </source>
</evidence>
<dbReference type="PRINTS" id="PR01590">
    <property type="entry name" value="HTHFIS"/>
</dbReference>
<dbReference type="InterPro" id="IPR027417">
    <property type="entry name" value="P-loop_NTPase"/>
</dbReference>
<dbReference type="CDD" id="cd00009">
    <property type="entry name" value="AAA"/>
    <property type="match status" value="1"/>
</dbReference>
<dbReference type="InterPro" id="IPR002197">
    <property type="entry name" value="HTH_Fis"/>
</dbReference>
<dbReference type="PROSITE" id="PS50045">
    <property type="entry name" value="SIGMA54_INTERACT_4"/>
    <property type="match status" value="1"/>
</dbReference>
<keyword evidence="1" id="KW-0547">Nucleotide-binding</keyword>
<dbReference type="InterPro" id="IPR003593">
    <property type="entry name" value="AAA+_ATPase"/>
</dbReference>
<dbReference type="RefSeq" id="WP_207680826.1">
    <property type="nucleotide sequence ID" value="NZ_CP061800.1"/>
</dbReference>
<dbReference type="PROSITE" id="PS00688">
    <property type="entry name" value="SIGMA54_INTERACT_3"/>
    <property type="match status" value="1"/>
</dbReference>
<dbReference type="InterPro" id="IPR009057">
    <property type="entry name" value="Homeodomain-like_sf"/>
</dbReference>
<dbReference type="InterPro" id="IPR058031">
    <property type="entry name" value="AAA_lid_NorR"/>
</dbReference>
<evidence type="ECO:0000256" key="1">
    <source>
        <dbReference type="ARBA" id="ARBA00022741"/>
    </source>
</evidence>
<reference evidence="6" key="1">
    <citation type="journal article" date="2021" name="Microb. Physiol.">
        <title>Proteogenomic Insights into the Physiology of Marine, Sulfate-Reducing, Filamentous Desulfonema limicola and Desulfonema magnum.</title>
        <authorList>
            <person name="Schnaars V."/>
            <person name="Wohlbrand L."/>
            <person name="Scheve S."/>
            <person name="Hinrichs C."/>
            <person name="Reinhardt R."/>
            <person name="Rabus R."/>
        </authorList>
    </citation>
    <scope>NUCLEOTIDE SEQUENCE</scope>
    <source>
        <strain evidence="6">4be13</strain>
    </source>
</reference>
<dbReference type="InterPro" id="IPR002078">
    <property type="entry name" value="Sigma_54_int"/>
</dbReference>
<dbReference type="Gene3D" id="1.10.10.60">
    <property type="entry name" value="Homeodomain-like"/>
    <property type="match status" value="1"/>
</dbReference>
<evidence type="ECO:0000313" key="6">
    <source>
        <dbReference type="EMBL" id="QTA84255.1"/>
    </source>
</evidence>
<keyword evidence="2" id="KW-0067">ATP-binding</keyword>
<evidence type="ECO:0000256" key="2">
    <source>
        <dbReference type="ARBA" id="ARBA00022840"/>
    </source>
</evidence>
<dbReference type="GO" id="GO:0006355">
    <property type="term" value="P:regulation of DNA-templated transcription"/>
    <property type="evidence" value="ECO:0007669"/>
    <property type="project" value="InterPro"/>
</dbReference>
<dbReference type="EMBL" id="CP061800">
    <property type="protein sequence ID" value="QTA84255.1"/>
    <property type="molecule type" value="Genomic_DNA"/>
</dbReference>
<name>A0A975GK88_9BACT</name>
<dbReference type="FunFam" id="3.40.50.300:FF:000006">
    <property type="entry name" value="DNA-binding transcriptional regulator NtrC"/>
    <property type="match status" value="1"/>
</dbReference>
<dbReference type="GO" id="GO:0043565">
    <property type="term" value="F:sequence-specific DNA binding"/>
    <property type="evidence" value="ECO:0007669"/>
    <property type="project" value="InterPro"/>
</dbReference>
<sequence length="340" mass="39072">MKNCVVTTADKDKALYQDAKNGDNIFCQSGAVPSMIGDSFLIQKLLKDILKIAETDATVLITGESGTGKEVAAEMIHRESPRKRKPFVCVNCSALPDSLVESELFGYNKGAFTGAVADQQGKFEMAGEGSIFLDEIGDMSLHAQTKILRVIENREVCRLGGKGIFSVNARLITATNKEPKHLMEEGKFREDLYYRLDVARIRMPPLRDRREDIPILARYFIHKFNLKFRRKVENFTEEAMTLMLRYHWPGNVRELKNLVEKSFINLPSREAVFMELPEPVREELTSTATLPNEERTRVVSALMETRWNKTRAAMKLRWSRMTLYRKMAKYNIIEKRNPER</sequence>
<dbReference type="SMART" id="SM00382">
    <property type="entry name" value="AAA"/>
    <property type="match status" value="1"/>
</dbReference>
<evidence type="ECO:0000313" key="7">
    <source>
        <dbReference type="Proteomes" id="UP000663722"/>
    </source>
</evidence>
<dbReference type="AlphaFoldDB" id="A0A975GK88"/>
<feature type="domain" description="Sigma-54 factor interaction" evidence="5">
    <location>
        <begin position="35"/>
        <end position="264"/>
    </location>
</feature>
<keyword evidence="4" id="KW-0804">Transcription</keyword>
<dbReference type="PANTHER" id="PTHR32071:SF57">
    <property type="entry name" value="C4-DICARBOXYLATE TRANSPORT TRANSCRIPTIONAL REGULATORY PROTEIN DCTD"/>
    <property type="match status" value="1"/>
</dbReference>
<accession>A0A975GK88</accession>
<keyword evidence="3" id="KW-0805">Transcription regulation</keyword>
<dbReference type="SUPFAM" id="SSF46689">
    <property type="entry name" value="Homeodomain-like"/>
    <property type="match status" value="1"/>
</dbReference>
<evidence type="ECO:0000256" key="3">
    <source>
        <dbReference type="ARBA" id="ARBA00023015"/>
    </source>
</evidence>
<proteinExistence type="predicted"/>